<evidence type="ECO:0000313" key="4">
    <source>
        <dbReference type="Proteomes" id="UP001634007"/>
    </source>
</evidence>
<organism evidence="3 4">
    <name type="scientific">Eucalyptus globulus</name>
    <name type="common">Tasmanian blue gum</name>
    <dbReference type="NCBI Taxonomy" id="34317"/>
    <lineage>
        <taxon>Eukaryota</taxon>
        <taxon>Viridiplantae</taxon>
        <taxon>Streptophyta</taxon>
        <taxon>Embryophyta</taxon>
        <taxon>Tracheophyta</taxon>
        <taxon>Spermatophyta</taxon>
        <taxon>Magnoliopsida</taxon>
        <taxon>eudicotyledons</taxon>
        <taxon>Gunneridae</taxon>
        <taxon>Pentapetalae</taxon>
        <taxon>rosids</taxon>
        <taxon>malvids</taxon>
        <taxon>Myrtales</taxon>
        <taxon>Myrtaceae</taxon>
        <taxon>Myrtoideae</taxon>
        <taxon>Eucalypteae</taxon>
        <taxon>Eucalyptus</taxon>
    </lineage>
</organism>
<dbReference type="Proteomes" id="UP001634007">
    <property type="component" value="Unassembled WGS sequence"/>
</dbReference>
<feature type="region of interest" description="Disordered" evidence="1">
    <location>
        <begin position="67"/>
        <end position="104"/>
    </location>
</feature>
<evidence type="ECO:0000256" key="1">
    <source>
        <dbReference type="SAM" id="MobiDB-lite"/>
    </source>
</evidence>
<dbReference type="EMBL" id="JBJKBG010000011">
    <property type="protein sequence ID" value="KAL3717655.1"/>
    <property type="molecule type" value="Genomic_DNA"/>
</dbReference>
<sequence length="200" mass="20843">MLDPRKVSPLRLFFTLLIFGFAIPSTTSTATTVADKSEASTTPTLAAVVSRDQVTCTMCAECENPCQPVPSPPPPPPEVDCPPPPSPPPPPSLPPPSPPPPDVECPPPPMPPACSACESPVTGTVYASPPPPATSGGGGGGYGGYNPVQPPPNTMVPYFPYYYYTPPQAFADSSSHHLELNAAVFATSLVLSGLLYMLHF</sequence>
<dbReference type="AlphaFoldDB" id="A0ABD3IUY6"/>
<feature type="chain" id="PRO_5044814382" evidence="2">
    <location>
        <begin position="29"/>
        <end position="200"/>
    </location>
</feature>
<feature type="signal peptide" evidence="2">
    <location>
        <begin position="1"/>
        <end position="28"/>
    </location>
</feature>
<dbReference type="PRINTS" id="PR01217">
    <property type="entry name" value="PRICHEXTENSN"/>
</dbReference>
<gene>
    <name evidence="3" type="ORF">ACJRO7_009142</name>
</gene>
<name>A0ABD3IUY6_EUCGL</name>
<comment type="caution">
    <text evidence="3">The sequence shown here is derived from an EMBL/GenBank/DDBJ whole genome shotgun (WGS) entry which is preliminary data.</text>
</comment>
<protein>
    <submittedName>
        <fullName evidence="3">Uncharacterized protein</fullName>
    </submittedName>
</protein>
<proteinExistence type="predicted"/>
<dbReference type="PANTHER" id="PTHR37702:SF9">
    <property type="entry name" value="PROLINE-RICH FAMILY PROTEIN"/>
    <property type="match status" value="1"/>
</dbReference>
<keyword evidence="4" id="KW-1185">Reference proteome</keyword>
<accession>A0ABD3IUY6</accession>
<evidence type="ECO:0000313" key="3">
    <source>
        <dbReference type="EMBL" id="KAL3717655.1"/>
    </source>
</evidence>
<dbReference type="PANTHER" id="PTHR37702">
    <property type="entry name" value="PROLINE-RICH FAMILY PROTEIN"/>
    <property type="match status" value="1"/>
</dbReference>
<reference evidence="3 4" key="1">
    <citation type="submission" date="2024-11" db="EMBL/GenBank/DDBJ databases">
        <title>Chromosome-level genome assembly of Eucalyptus globulus Labill. provides insights into its genome evolution.</title>
        <authorList>
            <person name="Li X."/>
        </authorList>
    </citation>
    <scope>NUCLEOTIDE SEQUENCE [LARGE SCALE GENOMIC DNA]</scope>
    <source>
        <strain evidence="3">CL2024</strain>
        <tissue evidence="3">Fresh tender leaves</tissue>
    </source>
</reference>
<evidence type="ECO:0000256" key="2">
    <source>
        <dbReference type="SAM" id="SignalP"/>
    </source>
</evidence>
<keyword evidence="2" id="KW-0732">Signal</keyword>